<organism evidence="1 2">
    <name type="scientific">Camellia lanceoleosa</name>
    <dbReference type="NCBI Taxonomy" id="1840588"/>
    <lineage>
        <taxon>Eukaryota</taxon>
        <taxon>Viridiplantae</taxon>
        <taxon>Streptophyta</taxon>
        <taxon>Embryophyta</taxon>
        <taxon>Tracheophyta</taxon>
        <taxon>Spermatophyta</taxon>
        <taxon>Magnoliopsida</taxon>
        <taxon>eudicotyledons</taxon>
        <taxon>Gunneridae</taxon>
        <taxon>Pentapetalae</taxon>
        <taxon>asterids</taxon>
        <taxon>Ericales</taxon>
        <taxon>Theaceae</taxon>
        <taxon>Camellia</taxon>
    </lineage>
</organism>
<reference evidence="1 2" key="1">
    <citation type="journal article" date="2022" name="Plant J.">
        <title>Chromosome-level genome of Camellia lanceoleosa provides a valuable resource for understanding genome evolution and self-incompatibility.</title>
        <authorList>
            <person name="Gong W."/>
            <person name="Xiao S."/>
            <person name="Wang L."/>
            <person name="Liao Z."/>
            <person name="Chang Y."/>
            <person name="Mo W."/>
            <person name="Hu G."/>
            <person name="Li W."/>
            <person name="Zhao G."/>
            <person name="Zhu H."/>
            <person name="Hu X."/>
            <person name="Ji K."/>
            <person name="Xiang X."/>
            <person name="Song Q."/>
            <person name="Yuan D."/>
            <person name="Jin S."/>
            <person name="Zhang L."/>
        </authorList>
    </citation>
    <scope>NUCLEOTIDE SEQUENCE [LARGE SCALE GENOMIC DNA]</scope>
    <source>
        <strain evidence="1">SQ_2022a</strain>
    </source>
</reference>
<evidence type="ECO:0000313" key="2">
    <source>
        <dbReference type="Proteomes" id="UP001060215"/>
    </source>
</evidence>
<evidence type="ECO:0000313" key="1">
    <source>
        <dbReference type="EMBL" id="KAI8011119.1"/>
    </source>
</evidence>
<keyword evidence="2" id="KW-1185">Reference proteome</keyword>
<dbReference type="Proteomes" id="UP001060215">
    <property type="component" value="Chromosome 5"/>
</dbReference>
<accession>A0ACC0HDQ9</accession>
<proteinExistence type="predicted"/>
<comment type="caution">
    <text evidence="1">The sequence shown here is derived from an EMBL/GenBank/DDBJ whole genome shotgun (WGS) entry which is preliminary data.</text>
</comment>
<name>A0ACC0HDQ9_9ERIC</name>
<dbReference type="EMBL" id="CM045762">
    <property type="protein sequence ID" value="KAI8011119.1"/>
    <property type="molecule type" value="Genomic_DNA"/>
</dbReference>
<gene>
    <name evidence="1" type="ORF">LOK49_LG06G02488</name>
</gene>
<sequence>MAGMTVKCITIRVQRLESDLGGLLWLLRLLTDLGGTPLLLFELASTMSSRLLFGRMNVRLYLYPSKLSPGQTPPSYRWGTSSEYGDDAVRRGVDGIVYTPGFIRSLSGSEGNKAGIQIEVDLNRAQPTGGHGGPAQRDVGLSQIGCSTSQPHIEFTGRISTNLRQTRKELLKEKALVSALAVLILVVVWSVVWICYTAGDCLDSVTMLSALYDALYALYELVVGLYVCCWLVFVGCVMMLCGFCGAHAVWFILPWCSLWCSCSEVEGLLWLFGWLLGRLECVSLEKFAAQDPKFADILLLD</sequence>
<protein>
    <submittedName>
        <fullName evidence="1">Uncharacterized protein</fullName>
    </submittedName>
</protein>